<keyword evidence="1" id="KW-0732">Signal</keyword>
<accession>A0A8B9FWI5</accession>
<dbReference type="Proteomes" id="UP000694522">
    <property type="component" value="Unplaced"/>
</dbReference>
<sequence length="342" mass="38797">MALSGPLLIILGGNLLTLIMANNCSQCVVTTRRGKVNSQTLVYHTIYDCKGQKLGSCIFNQTQYALCKENDKVVCYDPKELPYQYWIEIKTNSDQGRLLGKSQTTANLDKPMSIIFDACDAIDDDWYSNCGDMTWRTYYRECEKYICIGSNSGPTPSSCYPPHQSVEKRSYHYCSLNRWGCACWSTTPSWEWPDHCAGVDLEATIEKGHTSSHCEARTCNPVNITILNPAEWEKQEVKLGLKIYGTGEDSGIILNVKIIEKMKESIQHRLLFNLFYHEIKTGVKYEIPTVAKNLFINLAENIAKSLNVTNCYVCGGTNQGERWPWEAIESNGSWSMENNKKR</sequence>
<proteinExistence type="predicted"/>
<evidence type="ECO:0000313" key="3">
    <source>
        <dbReference type="Proteomes" id="UP000694522"/>
    </source>
</evidence>
<dbReference type="AlphaFoldDB" id="A0A8B9FWI5"/>
<reference evidence="2" key="1">
    <citation type="submission" date="2025-08" db="UniProtKB">
        <authorList>
            <consortium name="Ensembl"/>
        </authorList>
    </citation>
    <scope>IDENTIFICATION</scope>
</reference>
<feature type="signal peptide" evidence="1">
    <location>
        <begin position="1"/>
        <end position="21"/>
    </location>
</feature>
<reference evidence="2" key="2">
    <citation type="submission" date="2025-09" db="UniProtKB">
        <authorList>
            <consortium name="Ensembl"/>
        </authorList>
    </citation>
    <scope>IDENTIFICATION</scope>
</reference>
<protein>
    <submittedName>
        <fullName evidence="2">Uncharacterized protein</fullName>
    </submittedName>
</protein>
<feature type="chain" id="PRO_5034727270" evidence="1">
    <location>
        <begin position="22"/>
        <end position="342"/>
    </location>
</feature>
<evidence type="ECO:0000256" key="1">
    <source>
        <dbReference type="SAM" id="SignalP"/>
    </source>
</evidence>
<organism evidence="2 3">
    <name type="scientific">Amazona collaria</name>
    <name type="common">yellow-billed parrot</name>
    <dbReference type="NCBI Taxonomy" id="241587"/>
    <lineage>
        <taxon>Eukaryota</taxon>
        <taxon>Metazoa</taxon>
        <taxon>Chordata</taxon>
        <taxon>Craniata</taxon>
        <taxon>Vertebrata</taxon>
        <taxon>Euteleostomi</taxon>
        <taxon>Archelosauria</taxon>
        <taxon>Archosauria</taxon>
        <taxon>Dinosauria</taxon>
        <taxon>Saurischia</taxon>
        <taxon>Theropoda</taxon>
        <taxon>Coelurosauria</taxon>
        <taxon>Aves</taxon>
        <taxon>Neognathae</taxon>
        <taxon>Neoaves</taxon>
        <taxon>Telluraves</taxon>
        <taxon>Australaves</taxon>
        <taxon>Psittaciformes</taxon>
        <taxon>Psittacidae</taxon>
        <taxon>Amazona</taxon>
    </lineage>
</organism>
<evidence type="ECO:0000313" key="2">
    <source>
        <dbReference type="Ensembl" id="ENSACOP00000016056.1"/>
    </source>
</evidence>
<keyword evidence="3" id="KW-1185">Reference proteome</keyword>
<name>A0A8B9FWI5_9PSIT</name>
<dbReference type="Ensembl" id="ENSACOT00000016628.1">
    <property type="protein sequence ID" value="ENSACOP00000016056.1"/>
    <property type="gene ID" value="ENSACOG00000011194.1"/>
</dbReference>